<feature type="domain" description="HTH iclR-type" evidence="4">
    <location>
        <begin position="15"/>
        <end position="77"/>
    </location>
</feature>
<dbReference type="PROSITE" id="PS51077">
    <property type="entry name" value="HTH_ICLR"/>
    <property type="match status" value="1"/>
</dbReference>
<dbReference type="SUPFAM" id="SSF55781">
    <property type="entry name" value="GAF domain-like"/>
    <property type="match status" value="1"/>
</dbReference>
<evidence type="ECO:0000259" key="4">
    <source>
        <dbReference type="PROSITE" id="PS51077"/>
    </source>
</evidence>
<dbReference type="Gene3D" id="3.30.450.40">
    <property type="match status" value="1"/>
</dbReference>
<dbReference type="InterPro" id="IPR036388">
    <property type="entry name" value="WH-like_DNA-bd_sf"/>
</dbReference>
<dbReference type="InterPro" id="IPR029016">
    <property type="entry name" value="GAF-like_dom_sf"/>
</dbReference>
<dbReference type="EMBL" id="CP020472">
    <property type="protein sequence ID" value="ARD23100.1"/>
    <property type="molecule type" value="Genomic_DNA"/>
</dbReference>
<organism evidence="6 7">
    <name type="scientific">Shewanella japonica</name>
    <dbReference type="NCBI Taxonomy" id="93973"/>
    <lineage>
        <taxon>Bacteria</taxon>
        <taxon>Pseudomonadati</taxon>
        <taxon>Pseudomonadota</taxon>
        <taxon>Gammaproteobacteria</taxon>
        <taxon>Alteromonadales</taxon>
        <taxon>Shewanellaceae</taxon>
        <taxon>Shewanella</taxon>
    </lineage>
</organism>
<dbReference type="InterPro" id="IPR005471">
    <property type="entry name" value="Tscrpt_reg_IclR_N"/>
</dbReference>
<dbReference type="InterPro" id="IPR014757">
    <property type="entry name" value="Tscrpt_reg_IclR_C"/>
</dbReference>
<dbReference type="Pfam" id="PF09339">
    <property type="entry name" value="HTH_IclR"/>
    <property type="match status" value="1"/>
</dbReference>
<dbReference type="RefSeq" id="WP_055026092.1">
    <property type="nucleotide sequence ID" value="NZ_CP020472.1"/>
</dbReference>
<reference evidence="6 7" key="1">
    <citation type="submission" date="2017-03" db="EMBL/GenBank/DDBJ databases">
        <title>Genome sequencing of Shewanella japonica KCTC 22435.</title>
        <authorList>
            <person name="Kim K.M."/>
        </authorList>
    </citation>
    <scope>NUCLEOTIDE SEQUENCE [LARGE SCALE GENOMIC DNA]</scope>
    <source>
        <strain evidence="6 7">KCTC 22435</strain>
    </source>
</reference>
<dbReference type="Proteomes" id="UP000191820">
    <property type="component" value="Chromosome"/>
</dbReference>
<keyword evidence="7" id="KW-1185">Reference proteome</keyword>
<name>A0ABN4YLI6_9GAMM</name>
<dbReference type="SUPFAM" id="SSF46785">
    <property type="entry name" value="Winged helix' DNA-binding domain"/>
    <property type="match status" value="1"/>
</dbReference>
<protein>
    <submittedName>
        <fullName evidence="6">IclR family transcriptional regulator</fullName>
    </submittedName>
</protein>
<dbReference type="Pfam" id="PF01614">
    <property type="entry name" value="IclR_C"/>
    <property type="match status" value="1"/>
</dbReference>
<keyword evidence="2" id="KW-0238">DNA-binding</keyword>
<feature type="domain" description="IclR-ED" evidence="5">
    <location>
        <begin position="78"/>
        <end position="259"/>
    </location>
</feature>
<evidence type="ECO:0000259" key="5">
    <source>
        <dbReference type="PROSITE" id="PS51078"/>
    </source>
</evidence>
<evidence type="ECO:0000256" key="1">
    <source>
        <dbReference type="ARBA" id="ARBA00023015"/>
    </source>
</evidence>
<evidence type="ECO:0000256" key="3">
    <source>
        <dbReference type="ARBA" id="ARBA00023163"/>
    </source>
</evidence>
<dbReference type="PANTHER" id="PTHR30136:SF7">
    <property type="entry name" value="HTH-TYPE TRANSCRIPTIONAL REGULATOR KDGR-RELATED"/>
    <property type="match status" value="1"/>
</dbReference>
<evidence type="ECO:0000256" key="2">
    <source>
        <dbReference type="ARBA" id="ARBA00023125"/>
    </source>
</evidence>
<dbReference type="PROSITE" id="PS51078">
    <property type="entry name" value="ICLR_ED"/>
    <property type="match status" value="1"/>
</dbReference>
<dbReference type="InterPro" id="IPR050707">
    <property type="entry name" value="HTH_MetabolicPath_Reg"/>
</dbReference>
<proteinExistence type="predicted"/>
<gene>
    <name evidence="6" type="ORF">SJ2017_2819</name>
</gene>
<dbReference type="InterPro" id="IPR036390">
    <property type="entry name" value="WH_DNA-bd_sf"/>
</dbReference>
<evidence type="ECO:0000313" key="7">
    <source>
        <dbReference type="Proteomes" id="UP000191820"/>
    </source>
</evidence>
<accession>A0ABN4YLI6</accession>
<dbReference type="Gene3D" id="1.10.10.10">
    <property type="entry name" value="Winged helix-like DNA-binding domain superfamily/Winged helix DNA-binding domain"/>
    <property type="match status" value="1"/>
</dbReference>
<sequence length="259" mass="28446">MPASVNSIAEQKYSVPALDKGFDILEFLAEQQTPLLQSEIAKGIGRKPNDIYRVLVNLEARGYLHRDESSGRYQLSLKIYNLSRGISPIDKVRQAALPLMEDLAVTTGQACHLSMLYQSQAMVIVQAKSHSPVSINITEGAMFSTVSSTAGKVLLANSNPDVALMILKRDALYLTMNQKQKMALSAQLEEVKQQGFLFTHTSHIEGIAEYCALIGEPEGQVIAALTFSVLPNVLNHTELNLLQNALKQTAKQITHQLIS</sequence>
<keyword evidence="1" id="KW-0805">Transcription regulation</keyword>
<keyword evidence="3" id="KW-0804">Transcription</keyword>
<dbReference type="PANTHER" id="PTHR30136">
    <property type="entry name" value="HELIX-TURN-HELIX TRANSCRIPTIONAL REGULATOR, ICLR FAMILY"/>
    <property type="match status" value="1"/>
</dbReference>
<evidence type="ECO:0000313" key="6">
    <source>
        <dbReference type="EMBL" id="ARD23100.1"/>
    </source>
</evidence>
<dbReference type="SMART" id="SM00346">
    <property type="entry name" value="HTH_ICLR"/>
    <property type="match status" value="1"/>
</dbReference>